<dbReference type="GeneID" id="1191412"/>
<evidence type="ECO:0000313" key="1">
    <source>
        <dbReference type="EMBL" id="KOY32522.1"/>
    </source>
</evidence>
<evidence type="ECO:0000313" key="7">
    <source>
        <dbReference type="Proteomes" id="UP000037697"/>
    </source>
</evidence>
<evidence type="ECO:0000313" key="10">
    <source>
        <dbReference type="Proteomes" id="UP000518904"/>
    </source>
</evidence>
<protein>
    <submittedName>
        <fullName evidence="3">AAA family ATPase</fullName>
    </submittedName>
    <submittedName>
        <fullName evidence="1">Type II secretion protein</fullName>
    </submittedName>
</protein>
<proteinExistence type="predicted"/>
<dbReference type="OMA" id="RIFIICE"/>
<accession>A0A0F2GP35</accession>
<evidence type="ECO:0000313" key="3">
    <source>
        <dbReference type="EMBL" id="NMU87555.1"/>
    </source>
</evidence>
<evidence type="ECO:0000313" key="9">
    <source>
        <dbReference type="Proteomes" id="UP000321504"/>
    </source>
</evidence>
<reference evidence="2" key="6">
    <citation type="submission" date="2023-06" db="EMBL/GenBank/DDBJ databases">
        <title>Genomic Diversity of Vibrio spp. and Metagenomic Analysis of Pathogens in Florida Gulf Coastal Waters Following Hurricane Ian.</title>
        <authorList>
            <person name="Brumfield K.D."/>
        </authorList>
    </citation>
    <scope>NUCLEOTIDE SEQUENCE</scope>
    <source>
        <strain evidence="2">WBS2B-138</strain>
    </source>
</reference>
<evidence type="ECO:0000313" key="8">
    <source>
        <dbReference type="Proteomes" id="UP000191946"/>
    </source>
</evidence>
<evidence type="ECO:0000313" key="6">
    <source>
        <dbReference type="EMBL" id="WAT92862.1"/>
    </source>
</evidence>
<dbReference type="Proteomes" id="UP001156560">
    <property type="component" value="Chromosome 2"/>
</dbReference>
<sequence length="399" mass="44381">MDLDNLFKTTSSSKDKKNNTIDLVVSDDMAFLQAIDELYAIEGFASPLKVDDIDDESWHKTSAEIKHVVLDLRDCGELVSEVAEISSRLDVSISLIVLSNTDSILMRDKVLSLGANYILWDPELDGLLGALKESGKDTFSPTVKKKSRIAKRVLMLGSKGGVGVSTISAFLSHSLSQQASLKTLLVEHDTLALNSDIFLGLKGLKAQQNSIDLNQSELDAAIAGSYVHPIKDKLDFLALEKNIACISDHADSLFRISNELVDQYNFIIDSLPLNAINELTSEDINERYNRIFVVCEPSVASLRAYHSIKKKLGKAEHRIIFSMTRSQKDYMMPLQGAKEKIKAKDTIDFVYEANLEKLIIQQGIHNTAKIKFTPAIANMVNSLTGKKVKVQKKFAWFKK</sequence>
<reference evidence="5 9" key="3">
    <citation type="submission" date="2019-08" db="EMBL/GenBank/DDBJ databases">
        <title>Emerging of two pre-pandemic pathogenic O4:KUT lineages of Vibrio parahaemolyticus in coastal eastern China.</title>
        <authorList>
            <person name="Yu H."/>
        </authorList>
    </citation>
    <scope>NUCLEOTIDE SEQUENCE [LARGE SCALE GENOMIC DNA]</scope>
    <source>
        <strain evidence="5 9">HZ17-383</strain>
    </source>
</reference>
<dbReference type="EMBL" id="LHQV01000015">
    <property type="protein sequence ID" value="OQJ99042.1"/>
    <property type="molecule type" value="Genomic_DNA"/>
</dbReference>
<dbReference type="Gene3D" id="3.40.50.300">
    <property type="entry name" value="P-loop containing nucleotide triphosphate hydrolases"/>
    <property type="match status" value="1"/>
</dbReference>
<dbReference type="AlphaFoldDB" id="A0A0F2GP35"/>
<dbReference type="InterPro" id="IPR027417">
    <property type="entry name" value="P-loop_NTPase"/>
</dbReference>
<dbReference type="EMBL" id="CP114195">
    <property type="protein sequence ID" value="WAT92862.1"/>
    <property type="molecule type" value="Genomic_DNA"/>
</dbReference>
<gene>
    <name evidence="1" type="ORF">ACX05_09945</name>
    <name evidence="4" type="ORF">AKG60_13555</name>
    <name evidence="5" type="ORF">FVP01_02795</name>
    <name evidence="3" type="ORF">HKB16_32425</name>
    <name evidence="6" type="ORF">O1Q84_17820</name>
    <name evidence="2" type="ORF">QX249_05810</name>
</gene>
<dbReference type="EMBL" id="JAUHGG010000002">
    <property type="protein sequence ID" value="MDS1820162.1"/>
    <property type="molecule type" value="Genomic_DNA"/>
</dbReference>
<dbReference type="EMBL" id="LIRS01000067">
    <property type="protein sequence ID" value="KOY32522.1"/>
    <property type="molecule type" value="Genomic_DNA"/>
</dbReference>
<reference evidence="4 8" key="2">
    <citation type="submission" date="2015-08" db="EMBL/GenBank/DDBJ databases">
        <title>Draft Genome Sequences of Vibrio parahaemolyticus Strains.</title>
        <authorList>
            <person name="Gonzalez-Escalona N."/>
            <person name="DePaola A."/>
        </authorList>
    </citation>
    <scope>NUCLEOTIDE SEQUENCE [LARGE SCALE GENOMIC DNA]</scope>
    <source>
        <strain evidence="4 8">CFSAN001621</strain>
    </source>
</reference>
<name>A0A0F2GP35_VIBPH</name>
<evidence type="ECO:0000313" key="5">
    <source>
        <dbReference type="EMBL" id="TXN17934.1"/>
    </source>
</evidence>
<dbReference type="Proteomes" id="UP000191946">
    <property type="component" value="Unassembled WGS sequence"/>
</dbReference>
<dbReference type="RefSeq" id="WP_005454059.1">
    <property type="nucleotide sequence ID" value="NZ_CAMFHI010000011.1"/>
</dbReference>
<dbReference type="SUPFAM" id="SSF52540">
    <property type="entry name" value="P-loop containing nucleoside triphosphate hydrolases"/>
    <property type="match status" value="1"/>
</dbReference>
<organism evidence="3 10">
    <name type="scientific">Vibrio parahaemolyticus</name>
    <dbReference type="NCBI Taxonomy" id="670"/>
    <lineage>
        <taxon>Bacteria</taxon>
        <taxon>Pseudomonadati</taxon>
        <taxon>Pseudomonadota</taxon>
        <taxon>Gammaproteobacteria</taxon>
        <taxon>Vibrionales</taxon>
        <taxon>Vibrionaceae</taxon>
        <taxon>Vibrio</taxon>
    </lineage>
</organism>
<keyword evidence="8" id="KW-1185">Reference proteome</keyword>
<reference evidence="1 7" key="1">
    <citation type="submission" date="2015-07" db="EMBL/GenBank/DDBJ databases">
        <title>Foodborne Vibrio parahaemolyticus Isolates.</title>
        <authorList>
            <person name="Ronholm J."/>
            <person name="Petronella N."/>
            <person name="Kenwell R."/>
            <person name="Banerjee S."/>
        </authorList>
    </citation>
    <scope>NUCLEOTIDE SEQUENCE [LARGE SCALE GENOMIC DNA]</scope>
    <source>
        <strain evidence="1 7">HS-06-05</strain>
    </source>
</reference>
<dbReference type="OrthoDB" id="5858076at2"/>
<evidence type="ECO:0000313" key="4">
    <source>
        <dbReference type="EMBL" id="OQJ99042.1"/>
    </source>
</evidence>
<dbReference type="Proteomes" id="UP001253193">
    <property type="component" value="Unassembled WGS sequence"/>
</dbReference>
<dbReference type="EMBL" id="VRMQ01000001">
    <property type="protein sequence ID" value="TXN17934.1"/>
    <property type="molecule type" value="Genomic_DNA"/>
</dbReference>
<dbReference type="Proteomes" id="UP000518904">
    <property type="component" value="Unassembled WGS sequence"/>
</dbReference>
<reference evidence="6" key="5">
    <citation type="submission" date="2022-12" db="EMBL/GenBank/DDBJ databases">
        <title>Vibrio parahaemolyticus become highly virulent by producing novel Tc toxins.</title>
        <authorList>
            <person name="Yang F."/>
            <person name="You Y."/>
            <person name="Lai Q."/>
            <person name="Xu L."/>
            <person name="Li F."/>
        </authorList>
    </citation>
    <scope>NUCLEOTIDE SEQUENCE</scope>
    <source>
        <strain evidence="6">Vp-HL-202005</strain>
    </source>
</reference>
<dbReference type="Proteomes" id="UP000037697">
    <property type="component" value="Unassembled WGS sequence"/>
</dbReference>
<evidence type="ECO:0000313" key="2">
    <source>
        <dbReference type="EMBL" id="MDS1820162.1"/>
    </source>
</evidence>
<reference evidence="3 10" key="4">
    <citation type="submission" date="2020-04" db="EMBL/GenBank/DDBJ databases">
        <title>Whole-genome sequencing of Vibrio spp. from China reveals different genetic environments of blaCTX-M-14 among diverse lineages.</title>
        <authorList>
            <person name="Zheng Z."/>
            <person name="Ye L."/>
            <person name="Chen S."/>
        </authorList>
    </citation>
    <scope>NUCLEOTIDE SEQUENCE [LARGE SCALE GENOMIC DNA]</scope>
    <source>
        <strain evidence="3 10">Vb0551</strain>
    </source>
</reference>
<dbReference type="Proteomes" id="UP000321504">
    <property type="component" value="Unassembled WGS sequence"/>
</dbReference>
<dbReference type="EMBL" id="JABCLB010002723">
    <property type="protein sequence ID" value="NMU87555.1"/>
    <property type="molecule type" value="Genomic_DNA"/>
</dbReference>